<dbReference type="AlphaFoldDB" id="A0A1T5F4W2"/>
<dbReference type="Proteomes" id="UP000191055">
    <property type="component" value="Unassembled WGS sequence"/>
</dbReference>
<dbReference type="EMBL" id="FUYV01000007">
    <property type="protein sequence ID" value="SKB91232.1"/>
    <property type="molecule type" value="Genomic_DNA"/>
</dbReference>
<dbReference type="Gene3D" id="3.30.70.1290">
    <property type="entry name" value="Transposase IS200-like"/>
    <property type="match status" value="1"/>
</dbReference>
<reference evidence="1 2" key="1">
    <citation type="submission" date="2017-02" db="EMBL/GenBank/DDBJ databases">
        <authorList>
            <person name="Peterson S.W."/>
        </authorList>
    </citation>
    <scope>NUCLEOTIDE SEQUENCE [LARGE SCALE GENOMIC DNA]</scope>
    <source>
        <strain evidence="1 2">DSM 24412</strain>
    </source>
</reference>
<name>A0A1T5F4W2_9BACT</name>
<evidence type="ECO:0000313" key="2">
    <source>
        <dbReference type="Proteomes" id="UP000191055"/>
    </source>
</evidence>
<dbReference type="GO" id="GO:0004803">
    <property type="term" value="F:transposase activity"/>
    <property type="evidence" value="ECO:0007669"/>
    <property type="project" value="InterPro"/>
</dbReference>
<sequence>MFLDQKLNYIHNNLVVEGIVERPEDYLYSSARNYTGLRNYLEIIKEWGKLERI</sequence>
<proteinExistence type="predicted"/>
<evidence type="ECO:0000313" key="1">
    <source>
        <dbReference type="EMBL" id="SKB91232.1"/>
    </source>
</evidence>
<keyword evidence="2" id="KW-1185">Reference proteome</keyword>
<dbReference type="GO" id="GO:0003677">
    <property type="term" value="F:DNA binding"/>
    <property type="evidence" value="ECO:0007669"/>
    <property type="project" value="InterPro"/>
</dbReference>
<accession>A0A1T5F4W2</accession>
<dbReference type="InterPro" id="IPR036515">
    <property type="entry name" value="Transposase_17_sf"/>
</dbReference>
<dbReference type="STRING" id="889453.SAMN03080601_01478"/>
<gene>
    <name evidence="1" type="ORF">SAMN03080601_01478</name>
</gene>
<organism evidence="1 2">
    <name type="scientific">Alkalitalea saponilacus</name>
    <dbReference type="NCBI Taxonomy" id="889453"/>
    <lineage>
        <taxon>Bacteria</taxon>
        <taxon>Pseudomonadati</taxon>
        <taxon>Bacteroidota</taxon>
        <taxon>Bacteroidia</taxon>
        <taxon>Marinilabiliales</taxon>
        <taxon>Marinilabiliaceae</taxon>
        <taxon>Alkalitalea</taxon>
    </lineage>
</organism>
<protein>
    <submittedName>
        <fullName evidence="1">Uncharacterized protein</fullName>
    </submittedName>
</protein>
<dbReference type="GO" id="GO:0006313">
    <property type="term" value="P:DNA transposition"/>
    <property type="evidence" value="ECO:0007669"/>
    <property type="project" value="InterPro"/>
</dbReference>